<dbReference type="EMBL" id="JBEZFP010000066">
    <property type="protein sequence ID" value="MEU8136571.1"/>
    <property type="molecule type" value="Genomic_DNA"/>
</dbReference>
<evidence type="ECO:0000313" key="2">
    <source>
        <dbReference type="Proteomes" id="UP001551482"/>
    </source>
</evidence>
<comment type="caution">
    <text evidence="1">The sequence shown here is derived from an EMBL/GenBank/DDBJ whole genome shotgun (WGS) entry which is preliminary data.</text>
</comment>
<organism evidence="1 2">
    <name type="scientific">Streptodolium elevatio</name>
    <dbReference type="NCBI Taxonomy" id="3157996"/>
    <lineage>
        <taxon>Bacteria</taxon>
        <taxon>Bacillati</taxon>
        <taxon>Actinomycetota</taxon>
        <taxon>Actinomycetes</taxon>
        <taxon>Kitasatosporales</taxon>
        <taxon>Streptomycetaceae</taxon>
        <taxon>Streptodolium</taxon>
    </lineage>
</organism>
<accession>A0ABV3DLD3</accession>
<keyword evidence="2" id="KW-1185">Reference proteome</keyword>
<name>A0ABV3DLD3_9ACTN</name>
<dbReference type="Proteomes" id="UP001551482">
    <property type="component" value="Unassembled WGS sequence"/>
</dbReference>
<reference evidence="1 2" key="1">
    <citation type="submission" date="2024-06" db="EMBL/GenBank/DDBJ databases">
        <title>The Natural Products Discovery Center: Release of the First 8490 Sequenced Strains for Exploring Actinobacteria Biosynthetic Diversity.</title>
        <authorList>
            <person name="Kalkreuter E."/>
            <person name="Kautsar S.A."/>
            <person name="Yang D."/>
            <person name="Bader C.D."/>
            <person name="Teijaro C.N."/>
            <person name="Fluegel L."/>
            <person name="Davis C.M."/>
            <person name="Simpson J.R."/>
            <person name="Lauterbach L."/>
            <person name="Steele A.D."/>
            <person name="Gui C."/>
            <person name="Meng S."/>
            <person name="Li G."/>
            <person name="Viehrig K."/>
            <person name="Ye F."/>
            <person name="Su P."/>
            <person name="Kiefer A.F."/>
            <person name="Nichols A."/>
            <person name="Cepeda A.J."/>
            <person name="Yan W."/>
            <person name="Fan B."/>
            <person name="Jiang Y."/>
            <person name="Adhikari A."/>
            <person name="Zheng C.-J."/>
            <person name="Schuster L."/>
            <person name="Cowan T.M."/>
            <person name="Smanski M.J."/>
            <person name="Chevrette M.G."/>
            <person name="De Carvalho L.P.S."/>
            <person name="Shen B."/>
        </authorList>
    </citation>
    <scope>NUCLEOTIDE SEQUENCE [LARGE SCALE GENOMIC DNA]</scope>
    <source>
        <strain evidence="1 2">NPDC048946</strain>
    </source>
</reference>
<evidence type="ECO:0000313" key="1">
    <source>
        <dbReference type="EMBL" id="MEU8136571.1"/>
    </source>
</evidence>
<proteinExistence type="predicted"/>
<sequence length="71" mass="7595">MPEFHAAVVHPADDVPDTYCGVVSQEHVDAVVAACADHPDRWVKPGRGGGIYVLREDGDLDHYLPVDGAAD</sequence>
<protein>
    <submittedName>
        <fullName evidence="1">Uncharacterized protein</fullName>
    </submittedName>
</protein>
<gene>
    <name evidence="1" type="ORF">AB0C36_24050</name>
</gene>
<dbReference type="RefSeq" id="WP_358357222.1">
    <property type="nucleotide sequence ID" value="NZ_JBEZFP010000066.1"/>
</dbReference>